<evidence type="ECO:0000313" key="2">
    <source>
        <dbReference type="Proteomes" id="UP000176645"/>
    </source>
</evidence>
<comment type="caution">
    <text evidence="1">The sequence shown here is derived from an EMBL/GenBank/DDBJ whole genome shotgun (WGS) entry which is preliminary data.</text>
</comment>
<evidence type="ECO:0008006" key="3">
    <source>
        <dbReference type="Google" id="ProtNLM"/>
    </source>
</evidence>
<feature type="non-terminal residue" evidence="1">
    <location>
        <position position="175"/>
    </location>
</feature>
<dbReference type="EMBL" id="MHCU01000033">
    <property type="protein sequence ID" value="OGY27549.1"/>
    <property type="molecule type" value="Genomic_DNA"/>
</dbReference>
<gene>
    <name evidence="1" type="ORF">A2Z42_03065</name>
</gene>
<dbReference type="Proteomes" id="UP000176645">
    <property type="component" value="Unassembled WGS sequence"/>
</dbReference>
<evidence type="ECO:0000313" key="1">
    <source>
        <dbReference type="EMBL" id="OGY27549.1"/>
    </source>
</evidence>
<protein>
    <recommendedName>
        <fullName evidence="3">50S ribosomal protein L7/L12</fullName>
    </recommendedName>
</protein>
<accession>A0A1G1WIJ6</accession>
<reference evidence="1 2" key="1">
    <citation type="journal article" date="2016" name="Nat. Commun.">
        <title>Thousands of microbial genomes shed light on interconnected biogeochemical processes in an aquifer system.</title>
        <authorList>
            <person name="Anantharaman K."/>
            <person name="Brown C.T."/>
            <person name="Hug L.A."/>
            <person name="Sharon I."/>
            <person name="Castelle C.J."/>
            <person name="Probst A.J."/>
            <person name="Thomas B.C."/>
            <person name="Singh A."/>
            <person name="Wilkins M.J."/>
            <person name="Karaoz U."/>
            <person name="Brodie E.L."/>
            <person name="Williams K.H."/>
            <person name="Hubbard S.S."/>
            <person name="Banfield J.F."/>
        </authorList>
    </citation>
    <scope>NUCLEOTIDE SEQUENCE [LARGE SCALE GENOMIC DNA]</scope>
</reference>
<sequence length="175" mass="19308">MAQKIDLIRQALSAAESSLKLARQLLSEVEREGLWNKPKAKELPGILGVFDGQNMVTEKGETYPVPENYASKSILVVGDTLKLVEQGREKRFKQIEHVKRHKTTGILAKKEGKWAAVTPEGSYKLLPASVEHYGAQVGTEVLVQLPANNLQSTWAAVEKINKKEGSKVEEKSTSS</sequence>
<proteinExistence type="predicted"/>
<organism evidence="1 2">
    <name type="scientific">Candidatus Woykebacteria bacterium RBG_19FT_COMBO_43_10</name>
    <dbReference type="NCBI Taxonomy" id="1802598"/>
    <lineage>
        <taxon>Bacteria</taxon>
        <taxon>Candidatus Woykeibacteriota</taxon>
    </lineage>
</organism>
<dbReference type="AlphaFoldDB" id="A0A1G1WIJ6"/>
<name>A0A1G1WIJ6_9BACT</name>